<dbReference type="GO" id="GO:0030422">
    <property type="term" value="P:siRNA processing"/>
    <property type="evidence" value="ECO:0007669"/>
    <property type="project" value="TreeGrafter"/>
</dbReference>
<dbReference type="AlphaFoldDB" id="A0A182NUI5"/>
<evidence type="ECO:0000256" key="3">
    <source>
        <dbReference type="PROSITE-ProRule" id="PRU00266"/>
    </source>
</evidence>
<proteinExistence type="predicted"/>
<dbReference type="Pfam" id="PF00035">
    <property type="entry name" value="dsrm"/>
    <property type="match status" value="2"/>
</dbReference>
<dbReference type="Gene3D" id="1.10.10.60">
    <property type="entry name" value="Homeodomain-like"/>
    <property type="match status" value="1"/>
</dbReference>
<dbReference type="SMART" id="SM00358">
    <property type="entry name" value="DSRM"/>
    <property type="match status" value="2"/>
</dbReference>
<dbReference type="GO" id="GO:0070578">
    <property type="term" value="C:RISC-loading complex"/>
    <property type="evidence" value="ECO:0007669"/>
    <property type="project" value="TreeGrafter"/>
</dbReference>
<feature type="domain" description="DRBM" evidence="5">
    <location>
        <begin position="11"/>
        <end position="82"/>
    </location>
</feature>
<dbReference type="GO" id="GO:0005634">
    <property type="term" value="C:nucleus"/>
    <property type="evidence" value="ECO:0007669"/>
    <property type="project" value="UniProtKB-SubCell"/>
</dbReference>
<dbReference type="PROSITE" id="PS50137">
    <property type="entry name" value="DS_RBD"/>
    <property type="match status" value="2"/>
</dbReference>
<keyword evidence="7" id="KW-1185">Reference proteome</keyword>
<dbReference type="Gene3D" id="3.30.160.20">
    <property type="match status" value="2"/>
</dbReference>
<reference evidence="6" key="2">
    <citation type="submission" date="2020-05" db="UniProtKB">
        <authorList>
            <consortium name="EnsemblMetazoa"/>
        </authorList>
    </citation>
    <scope>IDENTIFICATION</scope>
    <source>
        <strain evidence="6">WRAIR2</strain>
    </source>
</reference>
<dbReference type="GO" id="GO:0003725">
    <property type="term" value="F:double-stranded RNA binding"/>
    <property type="evidence" value="ECO:0007669"/>
    <property type="project" value="TreeGrafter"/>
</dbReference>
<dbReference type="Pfam" id="PF00249">
    <property type="entry name" value="Myb_DNA-binding"/>
    <property type="match status" value="1"/>
</dbReference>
<feature type="domain" description="DRBM" evidence="5">
    <location>
        <begin position="109"/>
        <end position="177"/>
    </location>
</feature>
<feature type="region of interest" description="Disordered" evidence="4">
    <location>
        <begin position="410"/>
        <end position="435"/>
    </location>
</feature>
<sequence length="519" mass="57835">MSKAQILKGKTPVTLLQEICGKAQNPLPVYQYIGEEVSPHTTNAKIFSHTVVAMGKKASGQGRSKQDSKHEAAWQLIRILLELPATEEDDIVSAAVEGDSMAMLEVATDRVNQVRDICIQRNFPLPEFELVRSYGPSHAPVFEFECRIREIVRKGTHSTKKGAKQIACQEMIKTLQSMPVETAGLQIVPLEDAIEEVEQTEENVIKTYREYTQSDNKKKLGVTIADRHSFFLELPQERIDEARQLLTNPDETVREKSLRLPQVLGLKAKFSIANTSMPTTIGTSMNTFELLNPDYDCFIYGSGDVFFKNVFDYFAVMLNCQVGEIFTAAGAAFNSLGELTMQLHPSSDSPTGSKWTDEEIEMLRSAVTRFSEDLSKISQRIKGRTVSQIRQTLKKKAFDDAGLPMRQLTQTSAAQSHLQQQQQQQQQPQPPQQQIIVSSPAVAQYEETVPPTTVIAHPMVIESVMKDDNTDPGGLLCQPADILMTLNRLNTQEHETDVEGIGSSEMKLEFEPGTEEVAG</sequence>
<dbReference type="SUPFAM" id="SSF46689">
    <property type="entry name" value="Homeodomain-like"/>
    <property type="match status" value="1"/>
</dbReference>
<dbReference type="VEuPathDB" id="VectorBase:ADIR011327"/>
<dbReference type="PANTHER" id="PTHR46205">
    <property type="entry name" value="LOQUACIOUS, ISOFORM B"/>
    <property type="match status" value="1"/>
</dbReference>
<evidence type="ECO:0000256" key="1">
    <source>
        <dbReference type="ARBA" id="ARBA00004123"/>
    </source>
</evidence>
<evidence type="ECO:0000256" key="2">
    <source>
        <dbReference type="ARBA" id="ARBA00022884"/>
    </source>
</evidence>
<dbReference type="PANTHER" id="PTHR46205:SF4">
    <property type="entry name" value="LD06392P"/>
    <property type="match status" value="1"/>
</dbReference>
<dbReference type="GO" id="GO:0070920">
    <property type="term" value="P:regulation of regulatory ncRNA processing"/>
    <property type="evidence" value="ECO:0007669"/>
    <property type="project" value="TreeGrafter"/>
</dbReference>
<dbReference type="FunFam" id="1.10.10.60:FF:000452">
    <property type="entry name" value="Chromatin complexes subunit BAP18"/>
    <property type="match status" value="1"/>
</dbReference>
<evidence type="ECO:0000259" key="5">
    <source>
        <dbReference type="PROSITE" id="PS50137"/>
    </source>
</evidence>
<accession>A0A182NUI5</accession>
<dbReference type="InterPro" id="IPR014720">
    <property type="entry name" value="dsRBD_dom"/>
</dbReference>
<organism evidence="6 7">
    <name type="scientific">Anopheles dirus</name>
    <dbReference type="NCBI Taxonomy" id="7168"/>
    <lineage>
        <taxon>Eukaryota</taxon>
        <taxon>Metazoa</taxon>
        <taxon>Ecdysozoa</taxon>
        <taxon>Arthropoda</taxon>
        <taxon>Hexapoda</taxon>
        <taxon>Insecta</taxon>
        <taxon>Pterygota</taxon>
        <taxon>Neoptera</taxon>
        <taxon>Endopterygota</taxon>
        <taxon>Diptera</taxon>
        <taxon>Nematocera</taxon>
        <taxon>Culicoidea</taxon>
        <taxon>Culicidae</taxon>
        <taxon>Anophelinae</taxon>
        <taxon>Anopheles</taxon>
    </lineage>
</organism>
<dbReference type="CDD" id="cd00048">
    <property type="entry name" value="DSRM_SF"/>
    <property type="match status" value="1"/>
</dbReference>
<dbReference type="InterPro" id="IPR001005">
    <property type="entry name" value="SANT/Myb"/>
</dbReference>
<dbReference type="CDD" id="cd00167">
    <property type="entry name" value="SANT"/>
    <property type="match status" value="1"/>
</dbReference>
<name>A0A182NUI5_9DIPT</name>
<dbReference type="GO" id="GO:0016442">
    <property type="term" value="C:RISC complex"/>
    <property type="evidence" value="ECO:0007669"/>
    <property type="project" value="TreeGrafter"/>
</dbReference>
<dbReference type="SMART" id="SM00717">
    <property type="entry name" value="SANT"/>
    <property type="match status" value="1"/>
</dbReference>
<dbReference type="EnsemblMetazoa" id="ADIR011327-RA">
    <property type="protein sequence ID" value="ADIR011327-PA"/>
    <property type="gene ID" value="ADIR011327"/>
</dbReference>
<comment type="subcellular location">
    <subcellularLocation>
        <location evidence="1">Nucleus</location>
    </subcellularLocation>
</comment>
<dbReference type="SUPFAM" id="SSF54768">
    <property type="entry name" value="dsRNA-binding domain-like"/>
    <property type="match status" value="2"/>
</dbReference>
<protein>
    <recommendedName>
        <fullName evidence="5">DRBM domain-containing protein</fullName>
    </recommendedName>
</protein>
<keyword evidence="2 3" id="KW-0694">RNA-binding</keyword>
<evidence type="ECO:0000313" key="6">
    <source>
        <dbReference type="EnsemblMetazoa" id="ADIR011327-PA"/>
    </source>
</evidence>
<dbReference type="Proteomes" id="UP000075884">
    <property type="component" value="Unassembled WGS sequence"/>
</dbReference>
<reference evidence="7" key="1">
    <citation type="submission" date="2013-03" db="EMBL/GenBank/DDBJ databases">
        <title>The Genome Sequence of Anopheles dirus WRAIR2.</title>
        <authorList>
            <consortium name="The Broad Institute Genomics Platform"/>
            <person name="Neafsey D.E."/>
            <person name="Walton C."/>
            <person name="Walker B."/>
            <person name="Young S.K."/>
            <person name="Zeng Q."/>
            <person name="Gargeya S."/>
            <person name="Fitzgerald M."/>
            <person name="Haas B."/>
            <person name="Abouelleil A."/>
            <person name="Allen A.W."/>
            <person name="Alvarado L."/>
            <person name="Arachchi H.M."/>
            <person name="Berlin A.M."/>
            <person name="Chapman S.B."/>
            <person name="Gainer-Dewar J."/>
            <person name="Goldberg J."/>
            <person name="Griggs A."/>
            <person name="Gujja S."/>
            <person name="Hansen M."/>
            <person name="Howarth C."/>
            <person name="Imamovic A."/>
            <person name="Ireland A."/>
            <person name="Larimer J."/>
            <person name="McCowan C."/>
            <person name="Murphy C."/>
            <person name="Pearson M."/>
            <person name="Poon T.W."/>
            <person name="Priest M."/>
            <person name="Roberts A."/>
            <person name="Saif S."/>
            <person name="Shea T."/>
            <person name="Sisk P."/>
            <person name="Sykes S."/>
            <person name="Wortman J."/>
            <person name="Nusbaum C."/>
            <person name="Birren B."/>
        </authorList>
    </citation>
    <scope>NUCLEOTIDE SEQUENCE [LARGE SCALE GENOMIC DNA]</scope>
    <source>
        <strain evidence="7">WRAIR2</strain>
    </source>
</reference>
<dbReference type="STRING" id="7168.A0A182NUI5"/>
<dbReference type="GO" id="GO:0035197">
    <property type="term" value="F:siRNA binding"/>
    <property type="evidence" value="ECO:0007669"/>
    <property type="project" value="TreeGrafter"/>
</dbReference>
<evidence type="ECO:0000256" key="4">
    <source>
        <dbReference type="SAM" id="MobiDB-lite"/>
    </source>
</evidence>
<dbReference type="InterPro" id="IPR051247">
    <property type="entry name" value="RLC_Component"/>
</dbReference>
<evidence type="ECO:0000313" key="7">
    <source>
        <dbReference type="Proteomes" id="UP000075884"/>
    </source>
</evidence>
<dbReference type="GO" id="GO:0005737">
    <property type="term" value="C:cytoplasm"/>
    <property type="evidence" value="ECO:0007669"/>
    <property type="project" value="TreeGrafter"/>
</dbReference>
<dbReference type="InterPro" id="IPR009057">
    <property type="entry name" value="Homeodomain-like_sf"/>
</dbReference>